<evidence type="ECO:0000256" key="2">
    <source>
        <dbReference type="ARBA" id="ARBA00007103"/>
    </source>
</evidence>
<evidence type="ECO:0000256" key="1">
    <source>
        <dbReference type="ARBA" id="ARBA00001933"/>
    </source>
</evidence>
<dbReference type="OrthoDB" id="9808024at2"/>
<dbReference type="FunFam" id="3.40.50.1100:FF:000003">
    <property type="entry name" value="Cystathionine beta-synthase"/>
    <property type="match status" value="1"/>
</dbReference>
<reference evidence="5 6" key="1">
    <citation type="submission" date="2019-08" db="EMBL/GenBank/DDBJ databases">
        <title>Complete genome sequence of Terriglobus albidus strain ORNL.</title>
        <authorList>
            <person name="Podar M."/>
        </authorList>
    </citation>
    <scope>NUCLEOTIDE SEQUENCE [LARGE SCALE GENOMIC DNA]</scope>
    <source>
        <strain evidence="5 6">ORNL</strain>
    </source>
</reference>
<dbReference type="CDD" id="cd01561">
    <property type="entry name" value="CBS_like"/>
    <property type="match status" value="1"/>
</dbReference>
<name>A0A5B9EHK6_9BACT</name>
<dbReference type="AlphaFoldDB" id="A0A5B9EHK6"/>
<keyword evidence="6" id="KW-1185">Reference proteome</keyword>
<dbReference type="Proteomes" id="UP000321820">
    <property type="component" value="Chromosome"/>
</dbReference>
<sequence length="311" mass="33430">MSGANTSTLGTSVLDRVGNTPLVRLDRLTARLPGVVLLGKAEWANPGGSVKDRPASNIVLSAQREGKLTAGKHLLDATSGNTGIAYAMLGAAMGFPVTLCLPSNASPERKKILAAYGANIVLTDPADGSDGAIRKARELAAAEPDKYFYADQYSNNNNWQAHYKTTANEIWQQTEGRLTHFVAGLGTSGTFMGTTRRLRELNPKIQCISMQPDSPFNGLEGLKHMPTAIVPPIYDPKLADRLVEASTEEAYVMAKRIAREEGILMGISSAANVATALHIAEEEVAAGREAIIVTILCDSADKYLSERFWQE</sequence>
<comment type="cofactor">
    <cofactor evidence="1">
        <name>pyridoxal 5'-phosphate</name>
        <dbReference type="ChEBI" id="CHEBI:597326"/>
    </cofactor>
</comment>
<dbReference type="KEGG" id="talb:FTW19_00640"/>
<dbReference type="Gene3D" id="3.40.50.1100">
    <property type="match status" value="2"/>
</dbReference>
<protein>
    <submittedName>
        <fullName evidence="5">Cysteine synthase family protein</fullName>
    </submittedName>
</protein>
<dbReference type="InterPro" id="IPR001216">
    <property type="entry name" value="P-phosphate_BS"/>
</dbReference>
<evidence type="ECO:0000259" key="4">
    <source>
        <dbReference type="Pfam" id="PF00291"/>
    </source>
</evidence>
<accession>A0A5B9EHK6</accession>
<comment type="similarity">
    <text evidence="2">Belongs to the cysteine synthase/cystathionine beta-synthase family.</text>
</comment>
<evidence type="ECO:0000313" key="6">
    <source>
        <dbReference type="Proteomes" id="UP000321820"/>
    </source>
</evidence>
<dbReference type="GO" id="GO:0016765">
    <property type="term" value="F:transferase activity, transferring alkyl or aryl (other than methyl) groups"/>
    <property type="evidence" value="ECO:0007669"/>
    <property type="project" value="UniProtKB-ARBA"/>
</dbReference>
<evidence type="ECO:0000256" key="3">
    <source>
        <dbReference type="ARBA" id="ARBA00022898"/>
    </source>
</evidence>
<dbReference type="EMBL" id="CP042806">
    <property type="protein sequence ID" value="QEE31104.1"/>
    <property type="molecule type" value="Genomic_DNA"/>
</dbReference>
<dbReference type="GO" id="GO:0006535">
    <property type="term" value="P:cysteine biosynthetic process from serine"/>
    <property type="evidence" value="ECO:0007669"/>
    <property type="project" value="InterPro"/>
</dbReference>
<dbReference type="InterPro" id="IPR050214">
    <property type="entry name" value="Cys_Synth/Cystath_Beta-Synth"/>
</dbReference>
<dbReference type="PANTHER" id="PTHR10314">
    <property type="entry name" value="CYSTATHIONINE BETA-SYNTHASE"/>
    <property type="match status" value="1"/>
</dbReference>
<dbReference type="SUPFAM" id="SSF53686">
    <property type="entry name" value="Tryptophan synthase beta subunit-like PLP-dependent enzymes"/>
    <property type="match status" value="1"/>
</dbReference>
<dbReference type="Pfam" id="PF00291">
    <property type="entry name" value="PALP"/>
    <property type="match status" value="1"/>
</dbReference>
<dbReference type="PROSITE" id="PS00901">
    <property type="entry name" value="CYS_SYNTHASE"/>
    <property type="match status" value="1"/>
</dbReference>
<evidence type="ECO:0000313" key="5">
    <source>
        <dbReference type="EMBL" id="QEE31104.1"/>
    </source>
</evidence>
<organism evidence="5 6">
    <name type="scientific">Terriglobus albidus</name>
    <dbReference type="NCBI Taxonomy" id="1592106"/>
    <lineage>
        <taxon>Bacteria</taxon>
        <taxon>Pseudomonadati</taxon>
        <taxon>Acidobacteriota</taxon>
        <taxon>Terriglobia</taxon>
        <taxon>Terriglobales</taxon>
        <taxon>Acidobacteriaceae</taxon>
        <taxon>Terriglobus</taxon>
    </lineage>
</organism>
<dbReference type="InterPro" id="IPR036052">
    <property type="entry name" value="TrpB-like_PALP_sf"/>
</dbReference>
<feature type="domain" description="Tryptophan synthase beta chain-like PALP" evidence="4">
    <location>
        <begin position="14"/>
        <end position="298"/>
    </location>
</feature>
<keyword evidence="3" id="KW-0663">Pyridoxal phosphate</keyword>
<proteinExistence type="inferred from homology"/>
<gene>
    <name evidence="5" type="ORF">FTW19_00640</name>
</gene>
<dbReference type="InterPro" id="IPR001926">
    <property type="entry name" value="TrpB-like_PALP"/>
</dbReference>